<evidence type="ECO:0000313" key="7">
    <source>
        <dbReference type="Proteomes" id="UP000243451"/>
    </source>
</evidence>
<reference evidence="6 7" key="1">
    <citation type="submission" date="2018-01" db="EMBL/GenBank/DDBJ databases">
        <title>Draft genome of the type strain Pseudomonas oceani DSM 100277 isolated from the deep water in Okinawa trough, northwestern Pacific Ocean.</title>
        <authorList>
            <person name="Gomila M."/>
            <person name="Mulet M."/>
            <person name="Garcia-Valdes E."/>
            <person name="Lalucat J."/>
        </authorList>
    </citation>
    <scope>NUCLEOTIDE SEQUENCE [LARGE SCALE GENOMIC DNA]</scope>
    <source>
        <strain evidence="6 7">DSM 100277</strain>
    </source>
</reference>
<dbReference type="PANTHER" id="PTHR44688:SF16">
    <property type="entry name" value="DNA-BINDING TRANSCRIPTIONAL ACTIVATOR DEVR_DOSR"/>
    <property type="match status" value="1"/>
</dbReference>
<dbReference type="PRINTS" id="PR00038">
    <property type="entry name" value="HTHLUXR"/>
</dbReference>
<dbReference type="GO" id="GO:0006355">
    <property type="term" value="P:regulation of DNA-templated transcription"/>
    <property type="evidence" value="ECO:0007669"/>
    <property type="project" value="InterPro"/>
</dbReference>
<dbReference type="Pfam" id="PF24883">
    <property type="entry name" value="NPHP3_N"/>
    <property type="match status" value="1"/>
</dbReference>
<dbReference type="Proteomes" id="UP000243451">
    <property type="component" value="Unassembled WGS sequence"/>
</dbReference>
<comment type="caution">
    <text evidence="6">The sequence shown here is derived from an EMBL/GenBank/DDBJ whole genome shotgun (WGS) entry which is preliminary data.</text>
</comment>
<organism evidence="6 7">
    <name type="scientific">Halopseudomonas oceani</name>
    <dbReference type="NCBI Taxonomy" id="1708783"/>
    <lineage>
        <taxon>Bacteria</taxon>
        <taxon>Pseudomonadati</taxon>
        <taxon>Pseudomonadota</taxon>
        <taxon>Gammaproteobacteria</taxon>
        <taxon>Pseudomonadales</taxon>
        <taxon>Pseudomonadaceae</taxon>
        <taxon>Halopseudomonas</taxon>
    </lineage>
</organism>
<dbReference type="SMART" id="SM00421">
    <property type="entry name" value="HTH_LUXR"/>
    <property type="match status" value="1"/>
</dbReference>
<keyword evidence="3" id="KW-0238">DNA-binding</keyword>
<name>A0A2P4EX32_9GAMM</name>
<dbReference type="GO" id="GO:0003677">
    <property type="term" value="F:DNA binding"/>
    <property type="evidence" value="ECO:0007669"/>
    <property type="project" value="UniProtKB-KW"/>
</dbReference>
<proteinExistence type="predicted"/>
<dbReference type="Gene3D" id="3.40.50.300">
    <property type="entry name" value="P-loop containing nucleotide triphosphate hydrolases"/>
    <property type="match status" value="1"/>
</dbReference>
<dbReference type="Gene3D" id="1.10.10.10">
    <property type="entry name" value="Winged helix-like DNA-binding domain superfamily/Winged helix DNA-binding domain"/>
    <property type="match status" value="1"/>
</dbReference>
<dbReference type="AlphaFoldDB" id="A0A2P4EX32"/>
<dbReference type="InterPro" id="IPR027417">
    <property type="entry name" value="P-loop_NTPase"/>
</dbReference>
<gene>
    <name evidence="6" type="ORF">C1949_06235</name>
</gene>
<dbReference type="InterPro" id="IPR036388">
    <property type="entry name" value="WH-like_DNA-bd_sf"/>
</dbReference>
<feature type="domain" description="HTH luxR-type" evidence="5">
    <location>
        <begin position="835"/>
        <end position="900"/>
    </location>
</feature>
<dbReference type="InterPro" id="IPR059106">
    <property type="entry name" value="WHD_MalT"/>
</dbReference>
<evidence type="ECO:0000256" key="1">
    <source>
        <dbReference type="ARBA" id="ARBA00022737"/>
    </source>
</evidence>
<dbReference type="InterPro" id="IPR011990">
    <property type="entry name" value="TPR-like_helical_dom_sf"/>
</dbReference>
<dbReference type="RefSeq" id="WP_104737610.1">
    <property type="nucleotide sequence ID" value="NZ_BMHR01000003.1"/>
</dbReference>
<dbReference type="CDD" id="cd06170">
    <property type="entry name" value="LuxR_C_like"/>
    <property type="match status" value="1"/>
</dbReference>
<evidence type="ECO:0000259" key="5">
    <source>
        <dbReference type="PROSITE" id="PS50043"/>
    </source>
</evidence>
<evidence type="ECO:0000313" key="6">
    <source>
        <dbReference type="EMBL" id="POB04566.1"/>
    </source>
</evidence>
<keyword evidence="1" id="KW-0677">Repeat</keyword>
<protein>
    <recommendedName>
        <fullName evidence="5">HTH luxR-type domain-containing protein</fullName>
    </recommendedName>
</protein>
<dbReference type="EMBL" id="PPSK01000004">
    <property type="protein sequence ID" value="POB04566.1"/>
    <property type="molecule type" value="Genomic_DNA"/>
</dbReference>
<accession>A0A2P4EX32</accession>
<evidence type="ECO:0000256" key="3">
    <source>
        <dbReference type="ARBA" id="ARBA00023125"/>
    </source>
</evidence>
<sequence length="902" mass="101153">MNRKQVAWIAPQSSPVQNRGADLPVLLMTKITPPRRGRGILPRPRLEQFAEQLSERRLAILEAPPGFGKTTLATIWAERLTASGHAVAWLSLDTEDDSAQRVLYYLSAAINRVCPAVGTRCLEVDASQHSPQVLASWLMSELEQQPEPITLFLDDYHCIDDTVLVEALRFLVHRAPEHVHMVFIGRRDLPEAIVEHFYADERLEVDAAMLRFEPEETRDLLRKGGLQPEQGGDLCSIQAVADGWIAALRAYLLTPNSTGTRQLPRSIASLFDDILVQLDEATCRCLCFLGLLDKFSPALLRTLFGDHAAEELLALLRRRQLFLNVLDEQDSWFSLHPMFREHLRTASFSHDEVAARAFLLKAARWFAERELWFDAIQLGMDSGDVAQLRAWMQECASILMEQGDFSTLMLLEKRWKAQPGDSSVPLKITRAWAMGLALEHGTAMRLADELEAEIRQLAVGDEAVAMHWEVQAIKAMVLALDDRFAHAAPLAVACFESGHCTAWAQNVLVNVICAAHMRSCRWDQMYALPPTQGIGEGNRGYFMHECYRKSLYALSEFYQGRIVQGMATLDGLVEEAAELFACNLRQPNPVLTALPKGFSATGHYLRGEFTEAEALLQECMPYIKAGSFIECTAFAYMAQVRLLAHQGRFAQARRMLDDLESLALARDWPRLQSRALLERVRLHLLERKPREARVCCSMLQQLASLEWPDQWLDREYFALLSRLWLALEVERCEPELLDQAEQMLARLESAEICLYYAELGAVTGLLLGRERGVDVATPLLGSVLQLVKDTGMVSLLSDLPSQDACGLFVRHCPVPLQQLATELLGIDVQGEGVGGSEALLALTVKERQVVQLVAEGKSNKQIARDLNVTPETIKSHMKNIFAKLKVDNRAQAAVMLQQYALV</sequence>
<dbReference type="PANTHER" id="PTHR44688">
    <property type="entry name" value="DNA-BINDING TRANSCRIPTIONAL ACTIVATOR DEVR_DOSR"/>
    <property type="match status" value="1"/>
</dbReference>
<dbReference type="InterPro" id="IPR016032">
    <property type="entry name" value="Sig_transdc_resp-reg_C-effctor"/>
</dbReference>
<dbReference type="SUPFAM" id="SSF52540">
    <property type="entry name" value="P-loop containing nucleoside triphosphate hydrolases"/>
    <property type="match status" value="1"/>
</dbReference>
<dbReference type="SUPFAM" id="SSF46894">
    <property type="entry name" value="C-terminal effector domain of the bipartite response regulators"/>
    <property type="match status" value="1"/>
</dbReference>
<dbReference type="Pfam" id="PF00196">
    <property type="entry name" value="GerE"/>
    <property type="match status" value="1"/>
</dbReference>
<dbReference type="Pfam" id="PF25873">
    <property type="entry name" value="WHD_MalT"/>
    <property type="match status" value="1"/>
</dbReference>
<dbReference type="PROSITE" id="PS50043">
    <property type="entry name" value="HTH_LUXR_2"/>
    <property type="match status" value="1"/>
</dbReference>
<keyword evidence="7" id="KW-1185">Reference proteome</keyword>
<dbReference type="Gene3D" id="1.25.40.10">
    <property type="entry name" value="Tetratricopeptide repeat domain"/>
    <property type="match status" value="1"/>
</dbReference>
<keyword evidence="2" id="KW-0805">Transcription regulation</keyword>
<evidence type="ECO:0000256" key="4">
    <source>
        <dbReference type="ARBA" id="ARBA00023163"/>
    </source>
</evidence>
<keyword evidence="4" id="KW-0804">Transcription</keyword>
<dbReference type="PROSITE" id="PS00622">
    <property type="entry name" value="HTH_LUXR_1"/>
    <property type="match status" value="1"/>
</dbReference>
<evidence type="ECO:0000256" key="2">
    <source>
        <dbReference type="ARBA" id="ARBA00023015"/>
    </source>
</evidence>
<dbReference type="OrthoDB" id="1123107at2"/>
<dbReference type="InterPro" id="IPR000792">
    <property type="entry name" value="Tscrpt_reg_LuxR_C"/>
</dbReference>
<dbReference type="InterPro" id="IPR056884">
    <property type="entry name" value="NPHP3-like_N"/>
</dbReference>